<dbReference type="CDD" id="cd02190">
    <property type="entry name" value="epsilon_tubulin"/>
    <property type="match status" value="1"/>
</dbReference>
<feature type="domain" description="Tubulin/FtsZ GTPase" evidence="6">
    <location>
        <begin position="41"/>
        <end position="262"/>
    </location>
</feature>
<dbReference type="InterPro" id="IPR017975">
    <property type="entry name" value="Tubulin_CS"/>
</dbReference>
<dbReference type="OMA" id="KRAHLHH"/>
<dbReference type="Gene3D" id="1.10.287.600">
    <property type="entry name" value="Helix hairpin bin"/>
    <property type="match status" value="1"/>
</dbReference>
<dbReference type="Gene3D" id="3.40.50.1440">
    <property type="entry name" value="Tubulin/FtsZ, GTPase domain"/>
    <property type="match status" value="1"/>
</dbReference>
<evidence type="ECO:0000259" key="6">
    <source>
        <dbReference type="SMART" id="SM00864"/>
    </source>
</evidence>
<dbReference type="InterPro" id="IPR018316">
    <property type="entry name" value="Tubulin/FtsZ_2-layer-sand-dom"/>
</dbReference>
<evidence type="ECO:0000313" key="8">
    <source>
        <dbReference type="EMBL" id="EPZ31138.1"/>
    </source>
</evidence>
<dbReference type="Pfam" id="PF03953">
    <property type="entry name" value="Tubulin_C"/>
    <property type="match status" value="1"/>
</dbReference>
<evidence type="ECO:0000256" key="1">
    <source>
        <dbReference type="ARBA" id="ARBA00009636"/>
    </source>
</evidence>
<dbReference type="InterPro" id="IPR004057">
    <property type="entry name" value="Epsilon_tubulin"/>
</dbReference>
<dbReference type="HOGENOM" id="CLU_015718_1_0_1"/>
<dbReference type="InterPro" id="IPR008280">
    <property type="entry name" value="Tub_FtsZ_C"/>
</dbReference>
<name>A0A075AN41_ROZAC</name>
<dbReference type="GO" id="GO:0005525">
    <property type="term" value="F:GTP binding"/>
    <property type="evidence" value="ECO:0007669"/>
    <property type="project" value="UniProtKB-UniRule"/>
</dbReference>
<evidence type="ECO:0000313" key="9">
    <source>
        <dbReference type="Proteomes" id="UP000030755"/>
    </source>
</evidence>
<dbReference type="PANTHER" id="PTHR11588">
    <property type="entry name" value="TUBULIN"/>
    <property type="match status" value="1"/>
</dbReference>
<comment type="similarity">
    <text evidence="1 5">Belongs to the tubulin family.</text>
</comment>
<dbReference type="SUPFAM" id="SSF52490">
    <property type="entry name" value="Tubulin nucleotide-binding domain-like"/>
    <property type="match status" value="1"/>
</dbReference>
<dbReference type="AlphaFoldDB" id="A0A075AN41"/>
<dbReference type="PRINTS" id="PR01161">
    <property type="entry name" value="TUBULIN"/>
</dbReference>
<dbReference type="InterPro" id="IPR023123">
    <property type="entry name" value="Tubulin_C"/>
</dbReference>
<gene>
    <name evidence="8" type="ORF">O9G_001049</name>
</gene>
<dbReference type="FunFam" id="3.40.50.1440:FF:000049">
    <property type="entry name" value="Tubulin gamma chain"/>
    <property type="match status" value="1"/>
</dbReference>
<dbReference type="GO" id="GO:0005874">
    <property type="term" value="C:microtubule"/>
    <property type="evidence" value="ECO:0007669"/>
    <property type="project" value="UniProtKB-KW"/>
</dbReference>
<dbReference type="PROSITE" id="PS00227">
    <property type="entry name" value="TUBULIN"/>
    <property type="match status" value="1"/>
</dbReference>
<dbReference type="STRING" id="988480.A0A075AN41"/>
<dbReference type="EMBL" id="KE561300">
    <property type="protein sequence ID" value="EPZ31138.1"/>
    <property type="molecule type" value="Genomic_DNA"/>
</dbReference>
<dbReference type="Proteomes" id="UP000030755">
    <property type="component" value="Unassembled WGS sequence"/>
</dbReference>
<proteinExistence type="inferred from homology"/>
<organism evidence="8 9">
    <name type="scientific">Rozella allomycis (strain CSF55)</name>
    <dbReference type="NCBI Taxonomy" id="988480"/>
    <lineage>
        <taxon>Eukaryota</taxon>
        <taxon>Fungi</taxon>
        <taxon>Fungi incertae sedis</taxon>
        <taxon>Cryptomycota</taxon>
        <taxon>Cryptomycota incertae sedis</taxon>
        <taxon>Rozella</taxon>
    </lineage>
</organism>
<evidence type="ECO:0000256" key="3">
    <source>
        <dbReference type="ARBA" id="ARBA00022741"/>
    </source>
</evidence>
<accession>A0A075AN41</accession>
<evidence type="ECO:0000256" key="2">
    <source>
        <dbReference type="ARBA" id="ARBA00022701"/>
    </source>
</evidence>
<reference evidence="8 9" key="1">
    <citation type="journal article" date="2013" name="Curr. Biol.">
        <title>Shared signatures of parasitism and phylogenomics unite Cryptomycota and microsporidia.</title>
        <authorList>
            <person name="James T.Y."/>
            <person name="Pelin A."/>
            <person name="Bonen L."/>
            <person name="Ahrendt S."/>
            <person name="Sain D."/>
            <person name="Corradi N."/>
            <person name="Stajich J.E."/>
        </authorList>
    </citation>
    <scope>NUCLEOTIDE SEQUENCE [LARGE SCALE GENOMIC DNA]</scope>
    <source>
        <strain evidence="8 9">CSF55</strain>
    </source>
</reference>
<dbReference type="InterPro" id="IPR036525">
    <property type="entry name" value="Tubulin/FtsZ_GTPase_sf"/>
</dbReference>
<feature type="domain" description="Tubulin/FtsZ 2-layer sandwich" evidence="7">
    <location>
        <begin position="264"/>
        <end position="397"/>
    </location>
</feature>
<dbReference type="InterPro" id="IPR000217">
    <property type="entry name" value="Tubulin"/>
</dbReference>
<dbReference type="PRINTS" id="PR01519">
    <property type="entry name" value="EPSLNTUBULIN"/>
</dbReference>
<keyword evidence="2 5" id="KW-0493">Microtubule</keyword>
<evidence type="ECO:0000256" key="4">
    <source>
        <dbReference type="ARBA" id="ARBA00023134"/>
    </source>
</evidence>
<sequence length="440" mass="50188">MAESIFVQVGQCGNQIGTRFWELALQEHAHFNPSGIYDDEMCTFFRNEKNGKPLPPQSRINQLKARALLVDMEEGVIVNQLNKNPIREIFDTQQLVSDVSGSGNNWAQGYHEYGHRYKESILNQVRIQAEHCDSLQSFFLLQSISGGTGSGLGSFICQTLANEYPDVMRMCVSVFPSVEDVVITSPYNSLLCLDTLVNYADCVFPIENKCLLSICDKMNSIKDAKNTLAGPQKKDKRATFDDMNSIVANLLLNLTCSMRFNGELNVDLNEISSNLVPFPKLHFLLTSMAPLFKPAKLQPLRTDQLFNDLFQREFMLVDTNPKAHTYLASAVICRGNFTLTDIRRSIDKLKRQLRFVDWNQDGWKVGHCSNPSLLSERTVLSISNNTSIASTFEGIESRFLKLYRRKAHLYHYLEFMENDHFNSALDNIQNLIEQYKKYDK</sequence>
<dbReference type="GO" id="GO:0007017">
    <property type="term" value="P:microtubule-based process"/>
    <property type="evidence" value="ECO:0007669"/>
    <property type="project" value="InterPro"/>
</dbReference>
<dbReference type="Pfam" id="PF00091">
    <property type="entry name" value="Tubulin"/>
    <property type="match status" value="1"/>
</dbReference>
<dbReference type="InterPro" id="IPR003008">
    <property type="entry name" value="Tubulin_FtsZ_GTPase"/>
</dbReference>
<keyword evidence="3 5" id="KW-0547">Nucleotide-binding</keyword>
<keyword evidence="4 5" id="KW-0342">GTP-binding</keyword>
<keyword evidence="9" id="KW-1185">Reference proteome</keyword>
<dbReference type="SUPFAM" id="SSF55307">
    <property type="entry name" value="Tubulin C-terminal domain-like"/>
    <property type="match status" value="1"/>
</dbReference>
<protein>
    <submittedName>
        <fullName evidence="8">Tubulin domain-containing protein</fullName>
    </submittedName>
</protein>
<dbReference type="OrthoDB" id="1662883at2759"/>
<dbReference type="SMART" id="SM00864">
    <property type="entry name" value="Tubulin"/>
    <property type="match status" value="1"/>
</dbReference>
<evidence type="ECO:0000259" key="7">
    <source>
        <dbReference type="SMART" id="SM00865"/>
    </source>
</evidence>
<evidence type="ECO:0000256" key="5">
    <source>
        <dbReference type="RuleBase" id="RU000352"/>
    </source>
</evidence>
<dbReference type="SMART" id="SM00865">
    <property type="entry name" value="Tubulin_C"/>
    <property type="match status" value="1"/>
</dbReference>